<feature type="compositionally biased region" description="Polar residues" evidence="1">
    <location>
        <begin position="129"/>
        <end position="138"/>
    </location>
</feature>
<dbReference type="OrthoDB" id="8437243at2"/>
<dbReference type="RefSeq" id="WP_109767308.1">
    <property type="nucleotide sequence ID" value="NZ_QFWV02000006.1"/>
</dbReference>
<comment type="caution">
    <text evidence="2">The sequence shown here is derived from an EMBL/GenBank/DDBJ whole genome shotgun (WGS) entry which is preliminary data.</text>
</comment>
<sequence>MLIENAEQFARLSNPSTEDCMRIQKHILENIDLVSADDRRAIAAIFAPLATTPLEIVHFFCDSDEAIAAPFVARTPAVDDRMLLTMIGSYRAGPRVRAIARRPDLSGPVRAALRGLDDPAVDRALELRQTPQTAQRSANGHERSGPTQRLDAGALSQIAVLAGEQSRSLFETALADCTGLSMTSARILCDDPTSRNLLFALRFMGFDGEQAMSVFQGLAPDLANDTGVQRRFRSAYDAVGLHDAADRVRRWQLEELKSLVAGQQAANSQIEPAPVADKGAA</sequence>
<name>A0A3A8A8N3_9HYPH</name>
<evidence type="ECO:0000256" key="1">
    <source>
        <dbReference type="SAM" id="MobiDB-lite"/>
    </source>
</evidence>
<organism evidence="2 3">
    <name type="scientific">Oceaniradius stylonematis</name>
    <dbReference type="NCBI Taxonomy" id="2184161"/>
    <lineage>
        <taxon>Bacteria</taxon>
        <taxon>Pseudomonadati</taxon>
        <taxon>Pseudomonadota</taxon>
        <taxon>Alphaproteobacteria</taxon>
        <taxon>Hyphomicrobiales</taxon>
        <taxon>Ahrensiaceae</taxon>
        <taxon>Oceaniradius</taxon>
    </lineage>
</organism>
<evidence type="ECO:0000313" key="3">
    <source>
        <dbReference type="Proteomes" id="UP000246132"/>
    </source>
</evidence>
<feature type="region of interest" description="Disordered" evidence="1">
    <location>
        <begin position="128"/>
        <end position="149"/>
    </location>
</feature>
<keyword evidence="3" id="KW-1185">Reference proteome</keyword>
<gene>
    <name evidence="2" type="ORF">DEM25_010530</name>
</gene>
<accession>A0A3A8A8N3</accession>
<evidence type="ECO:0008006" key="4">
    <source>
        <dbReference type="Google" id="ProtNLM"/>
    </source>
</evidence>
<proteinExistence type="predicted"/>
<dbReference type="Proteomes" id="UP000246132">
    <property type="component" value="Unassembled WGS sequence"/>
</dbReference>
<reference evidence="2 3" key="1">
    <citation type="journal article" date="2018" name="Int. J. Syst. Bacteriol.">
        <title>Oceaniradius stylonemae gen. nov., sp. nov., isolated from a red alga, Stylonema cornu-cervi.</title>
        <authorList>
            <person name="Jeong S."/>
        </authorList>
    </citation>
    <scope>NUCLEOTIDE SEQUENCE [LARGE SCALE GENOMIC DNA]</scope>
    <source>
        <strain evidence="2 3">StC1</strain>
    </source>
</reference>
<dbReference type="EMBL" id="QFWV02000006">
    <property type="protein sequence ID" value="RKF06677.1"/>
    <property type="molecule type" value="Genomic_DNA"/>
</dbReference>
<dbReference type="AlphaFoldDB" id="A0A3A8A8N3"/>
<protein>
    <recommendedName>
        <fullName evidence="4">DUF2336 domain-containing protein</fullName>
    </recommendedName>
</protein>
<evidence type="ECO:0000313" key="2">
    <source>
        <dbReference type="EMBL" id="RKF06677.1"/>
    </source>
</evidence>